<keyword evidence="2" id="KW-0547">Nucleotide-binding</keyword>
<reference evidence="2" key="1">
    <citation type="journal article" date="2011" name="Environ. Microbiol.">
        <title>Genomic insights into the metabolic potential of the polycyclic aromatic hydrocarbon degrading sulfate-reducing Deltaproteobacterium N47.</title>
        <authorList>
            <person name="Bergmann F."/>
            <person name="Selesi D."/>
            <person name="Weinmaier T."/>
            <person name="Tischler P."/>
            <person name="Rattei T."/>
            <person name="Meckenstock R.U."/>
        </authorList>
    </citation>
    <scope>NUCLEOTIDE SEQUENCE</scope>
</reference>
<dbReference type="Gene3D" id="3.40.50.300">
    <property type="entry name" value="P-loop containing nucleotide triphosphate hydrolases"/>
    <property type="match status" value="1"/>
</dbReference>
<feature type="domain" description="CobQ/CobB/MinD/ParA nucleotide binding" evidence="1">
    <location>
        <begin position="6"/>
        <end position="226"/>
    </location>
</feature>
<dbReference type="InterPro" id="IPR014433">
    <property type="entry name" value="CooC"/>
</dbReference>
<keyword evidence="2" id="KW-0067">ATP-binding</keyword>
<dbReference type="GO" id="GO:0009898">
    <property type="term" value="C:cytoplasmic side of plasma membrane"/>
    <property type="evidence" value="ECO:0007669"/>
    <property type="project" value="TreeGrafter"/>
</dbReference>
<gene>
    <name evidence="2" type="ORF">N47_E44920</name>
</gene>
<proteinExistence type="predicted"/>
<evidence type="ECO:0000313" key="2">
    <source>
        <dbReference type="EMBL" id="CBX30980.1"/>
    </source>
</evidence>
<dbReference type="PIRSF" id="PIRSF005647">
    <property type="entry name" value="CooC"/>
    <property type="match status" value="1"/>
</dbReference>
<dbReference type="GO" id="GO:0005829">
    <property type="term" value="C:cytosol"/>
    <property type="evidence" value="ECO:0007669"/>
    <property type="project" value="TreeGrafter"/>
</dbReference>
<dbReference type="GO" id="GO:0051782">
    <property type="term" value="P:negative regulation of cell division"/>
    <property type="evidence" value="ECO:0007669"/>
    <property type="project" value="TreeGrafter"/>
</dbReference>
<accession>E1YLJ7</accession>
<dbReference type="InterPro" id="IPR050625">
    <property type="entry name" value="ParA/MinD_ATPase"/>
</dbReference>
<dbReference type="PANTHER" id="PTHR43384:SF7">
    <property type="entry name" value="CARBON-MONOXIDE DEHYDROGENASE ACCESSORY PROTEIN"/>
    <property type="match status" value="1"/>
</dbReference>
<evidence type="ECO:0000259" key="1">
    <source>
        <dbReference type="Pfam" id="PF01656"/>
    </source>
</evidence>
<dbReference type="AlphaFoldDB" id="E1YLJ7"/>
<dbReference type="InterPro" id="IPR027417">
    <property type="entry name" value="P-loop_NTPase"/>
</dbReference>
<sequence length="249" mass="26990">MSFSIALAGKGGTGKTTISGLLVKYLTLKGKIPVLAVDADSNANLNEVLGLKVIETLGNAREEMKKGVVPGGMTKDVFMSMKLEEAIVEASGHDLVVMGQPEGAGCYCAANTLLTGFLERLVDNYPYIVIDNEAGMEHISRLTTKNVDILLIVSDTSRRGLQAAIRISELAKHLNIGVGQSYIIINRCKEEPSDEILNIIKDAGVRFAGSIPEDKTLYEYDLNGLPTIDMPVDNSMVKAVFEIFDRIIK</sequence>
<dbReference type="Pfam" id="PF01656">
    <property type="entry name" value="CbiA"/>
    <property type="match status" value="1"/>
</dbReference>
<protein>
    <submittedName>
        <fullName evidence="2">Uncharacterized ATP-binding protein MJ0685</fullName>
    </submittedName>
</protein>
<dbReference type="GO" id="GO:0005524">
    <property type="term" value="F:ATP binding"/>
    <property type="evidence" value="ECO:0007669"/>
    <property type="project" value="UniProtKB-KW"/>
</dbReference>
<name>E1YLJ7_9BACT</name>
<dbReference type="InterPro" id="IPR002586">
    <property type="entry name" value="CobQ/CobB/MinD/ParA_Nub-bd_dom"/>
</dbReference>
<dbReference type="SUPFAM" id="SSF52540">
    <property type="entry name" value="P-loop containing nucleoside triphosphate hydrolases"/>
    <property type="match status" value="1"/>
</dbReference>
<dbReference type="GO" id="GO:0016887">
    <property type="term" value="F:ATP hydrolysis activity"/>
    <property type="evidence" value="ECO:0007669"/>
    <property type="project" value="TreeGrafter"/>
</dbReference>
<organism evidence="2">
    <name type="scientific">uncultured Desulfobacterium sp</name>
    <dbReference type="NCBI Taxonomy" id="201089"/>
    <lineage>
        <taxon>Bacteria</taxon>
        <taxon>Pseudomonadati</taxon>
        <taxon>Thermodesulfobacteriota</taxon>
        <taxon>Desulfobacteria</taxon>
        <taxon>Desulfobacterales</taxon>
        <taxon>Desulfobacteriaceae</taxon>
        <taxon>Desulfobacterium</taxon>
        <taxon>environmental samples</taxon>
    </lineage>
</organism>
<dbReference type="EMBL" id="FR695877">
    <property type="protein sequence ID" value="CBX30980.1"/>
    <property type="molecule type" value="Genomic_DNA"/>
</dbReference>
<dbReference type="PANTHER" id="PTHR43384">
    <property type="entry name" value="SEPTUM SITE-DETERMINING PROTEIN MIND HOMOLOG, CHLOROPLASTIC-RELATED"/>
    <property type="match status" value="1"/>
</dbReference>